<evidence type="ECO:0000256" key="3">
    <source>
        <dbReference type="ARBA" id="ARBA00013036"/>
    </source>
</evidence>
<dbReference type="Gene3D" id="3.60.150.10">
    <property type="entry name" value="Chorismate synthase AroC"/>
    <property type="match status" value="1"/>
</dbReference>
<dbReference type="GO" id="GO:0009073">
    <property type="term" value="P:aromatic amino acid family biosynthetic process"/>
    <property type="evidence" value="ECO:0007669"/>
    <property type="project" value="UniProtKB-KW"/>
</dbReference>
<dbReference type="Proteomes" id="UP000787322">
    <property type="component" value="Unassembled WGS sequence"/>
</dbReference>
<evidence type="ECO:0000256" key="10">
    <source>
        <dbReference type="ARBA" id="ARBA00023239"/>
    </source>
</evidence>
<feature type="non-terminal residue" evidence="11">
    <location>
        <position position="1"/>
    </location>
</feature>
<evidence type="ECO:0000256" key="7">
    <source>
        <dbReference type="ARBA" id="ARBA00022827"/>
    </source>
</evidence>
<dbReference type="SUPFAM" id="SSF103263">
    <property type="entry name" value="Chorismate synthase, AroC"/>
    <property type="match status" value="1"/>
</dbReference>
<evidence type="ECO:0000256" key="9">
    <source>
        <dbReference type="ARBA" id="ARBA00023141"/>
    </source>
</evidence>
<dbReference type="PANTHER" id="PTHR21085">
    <property type="entry name" value="CHORISMATE SYNTHASE"/>
    <property type="match status" value="1"/>
</dbReference>
<dbReference type="EMBL" id="JABZGU010000223">
    <property type="protein sequence ID" value="MBF4803458.1"/>
    <property type="molecule type" value="Genomic_DNA"/>
</dbReference>
<evidence type="ECO:0000256" key="1">
    <source>
        <dbReference type="ARBA" id="ARBA00005044"/>
    </source>
</evidence>
<evidence type="ECO:0000256" key="5">
    <source>
        <dbReference type="ARBA" id="ARBA00022630"/>
    </source>
</evidence>
<keyword evidence="10" id="KW-0456">Lyase</keyword>
<evidence type="ECO:0000313" key="11">
    <source>
        <dbReference type="EMBL" id="MBF4803458.1"/>
    </source>
</evidence>
<evidence type="ECO:0000313" key="12">
    <source>
        <dbReference type="Proteomes" id="UP000787322"/>
    </source>
</evidence>
<name>A0A9D5X9I9_9ACTN</name>
<protein>
    <recommendedName>
        <fullName evidence="3">chorismate synthase</fullName>
        <ecNumber evidence="3">4.2.3.5</ecNumber>
    </recommendedName>
</protein>
<dbReference type="AlphaFoldDB" id="A0A9D5X9I9"/>
<dbReference type="InterPro" id="IPR035904">
    <property type="entry name" value="Chorismate_synth_AroC_sf"/>
</dbReference>
<organism evidence="11 12">
    <name type="scientific">Lancefieldella parvula</name>
    <dbReference type="NCBI Taxonomy" id="1382"/>
    <lineage>
        <taxon>Bacteria</taxon>
        <taxon>Bacillati</taxon>
        <taxon>Actinomycetota</taxon>
        <taxon>Coriobacteriia</taxon>
        <taxon>Coriobacteriales</taxon>
        <taxon>Atopobiaceae</taxon>
        <taxon>Lancefieldella</taxon>
    </lineage>
</organism>
<proteinExistence type="inferred from homology"/>
<dbReference type="GO" id="GO:0005829">
    <property type="term" value="C:cytosol"/>
    <property type="evidence" value="ECO:0007669"/>
    <property type="project" value="TreeGrafter"/>
</dbReference>
<dbReference type="PANTHER" id="PTHR21085:SF0">
    <property type="entry name" value="CHORISMATE SYNTHASE"/>
    <property type="match status" value="1"/>
</dbReference>
<evidence type="ECO:0000256" key="8">
    <source>
        <dbReference type="ARBA" id="ARBA00022857"/>
    </source>
</evidence>
<sequence length="211" mass="22348">LVDNSLEANKLLAHQMNQLLQAAPQELPFLDAQAGEKTRALLTQLRSEKNTVGGIIECAATGVPAGIGCPHFHGLENTISAVVFGVPAVKAIEFGSGMDVANLFGSENNDAYEVRNGSVVPTTNHAGGILGGISTGAPLWFRCALKPISSIGLPQHSVNLQTMEPEQLVVQGRHDVTAVLRAVPCIESAFALALLNTLYSWPSEQNGYHND</sequence>
<dbReference type="GO" id="GO:0004107">
    <property type="term" value="F:chorismate synthase activity"/>
    <property type="evidence" value="ECO:0007669"/>
    <property type="project" value="UniProtKB-EC"/>
</dbReference>
<dbReference type="GO" id="GO:0009423">
    <property type="term" value="P:chorismate biosynthetic process"/>
    <property type="evidence" value="ECO:0007669"/>
    <property type="project" value="TreeGrafter"/>
</dbReference>
<dbReference type="GO" id="GO:0010181">
    <property type="term" value="F:FMN binding"/>
    <property type="evidence" value="ECO:0007669"/>
    <property type="project" value="TreeGrafter"/>
</dbReference>
<keyword evidence="9" id="KW-0057">Aromatic amino acid biosynthesis</keyword>
<dbReference type="InterPro" id="IPR000453">
    <property type="entry name" value="Chorismate_synth"/>
</dbReference>
<evidence type="ECO:0000256" key="2">
    <source>
        <dbReference type="ARBA" id="ARBA00008014"/>
    </source>
</evidence>
<dbReference type="GO" id="GO:0008652">
    <property type="term" value="P:amino acid biosynthetic process"/>
    <property type="evidence" value="ECO:0007669"/>
    <property type="project" value="UniProtKB-KW"/>
</dbReference>
<evidence type="ECO:0000256" key="4">
    <source>
        <dbReference type="ARBA" id="ARBA00022605"/>
    </source>
</evidence>
<keyword evidence="4" id="KW-0028">Amino-acid biosynthesis</keyword>
<gene>
    <name evidence="11" type="ORF">HXK24_06580</name>
</gene>
<keyword evidence="5" id="KW-0285">Flavoprotein</keyword>
<dbReference type="Pfam" id="PF01264">
    <property type="entry name" value="Chorismate_synt"/>
    <property type="match status" value="1"/>
</dbReference>
<reference evidence="11" key="1">
    <citation type="submission" date="2020-04" db="EMBL/GenBank/DDBJ databases">
        <title>Deep metagenomics examines the oral microbiome during advanced dental caries in children, revealing novel taxa and co-occurrences with host molecules.</title>
        <authorList>
            <person name="Baker J.L."/>
            <person name="Morton J.T."/>
            <person name="Dinis M."/>
            <person name="Alvarez R."/>
            <person name="Tran N.C."/>
            <person name="Knight R."/>
            <person name="Edlund A."/>
        </authorList>
    </citation>
    <scope>NUCLEOTIDE SEQUENCE</scope>
    <source>
        <strain evidence="11">JCVI_3_bin.11</strain>
    </source>
</reference>
<evidence type="ECO:0000256" key="6">
    <source>
        <dbReference type="ARBA" id="ARBA00022643"/>
    </source>
</evidence>
<comment type="pathway">
    <text evidence="1">Metabolic intermediate biosynthesis; chorismate biosynthesis; chorismate from D-erythrose 4-phosphate and phosphoenolpyruvate: step 7/7.</text>
</comment>
<comment type="caution">
    <text evidence="11">The sequence shown here is derived from an EMBL/GenBank/DDBJ whole genome shotgun (WGS) entry which is preliminary data.</text>
</comment>
<dbReference type="EC" id="4.2.3.5" evidence="3"/>
<keyword evidence="7" id="KW-0274">FAD</keyword>
<keyword evidence="6" id="KW-0288">FMN</keyword>
<keyword evidence="8" id="KW-0521">NADP</keyword>
<comment type="similarity">
    <text evidence="2">Belongs to the chorismate synthase family.</text>
</comment>
<accession>A0A9D5X9I9</accession>